<reference evidence="10" key="1">
    <citation type="submission" date="2017-10" db="EMBL/GenBank/DDBJ databases">
        <authorList>
            <person name="Gaisin V.A."/>
            <person name="Rysina M.S."/>
            <person name="Grouzdev D.S."/>
        </authorList>
    </citation>
    <scope>NUCLEOTIDE SEQUENCE [LARGE SCALE GENOMIC DNA]</scope>
    <source>
        <strain evidence="10">V1</strain>
    </source>
</reference>
<feature type="binding site" evidence="7">
    <location>
        <position position="135"/>
    </location>
    <ligand>
        <name>Zn(2+)</name>
        <dbReference type="ChEBI" id="CHEBI:29105"/>
    </ligand>
</feature>
<keyword evidence="5" id="KW-0238">DNA-binding</keyword>
<dbReference type="SUPFAM" id="SSF46785">
    <property type="entry name" value="Winged helix' DNA-binding domain"/>
    <property type="match status" value="1"/>
</dbReference>
<dbReference type="Pfam" id="PF01475">
    <property type="entry name" value="FUR"/>
    <property type="match status" value="1"/>
</dbReference>
<dbReference type="Proteomes" id="UP000246278">
    <property type="component" value="Unassembled WGS sequence"/>
</dbReference>
<comment type="cofactor">
    <cofactor evidence="7">
        <name>Zn(2+)</name>
        <dbReference type="ChEBI" id="CHEBI:29105"/>
    </cofactor>
    <text evidence="7">Binds 1 zinc ion per subunit.</text>
</comment>
<evidence type="ECO:0000313" key="9">
    <source>
        <dbReference type="EMBL" id="PWW82912.1"/>
    </source>
</evidence>
<evidence type="ECO:0000256" key="7">
    <source>
        <dbReference type="PIRSR" id="PIRSR602481-1"/>
    </source>
</evidence>
<dbReference type="InterPro" id="IPR043135">
    <property type="entry name" value="Fur_C"/>
</dbReference>
<feature type="binding site" evidence="7">
    <location>
        <position position="99"/>
    </location>
    <ligand>
        <name>Zn(2+)</name>
        <dbReference type="ChEBI" id="CHEBI:29105"/>
    </ligand>
</feature>
<dbReference type="InterPro" id="IPR036388">
    <property type="entry name" value="WH-like_DNA-bd_sf"/>
</dbReference>
<comment type="cofactor">
    <cofactor evidence="8">
        <name>Mn(2+)</name>
        <dbReference type="ChEBI" id="CHEBI:29035"/>
    </cofactor>
    <cofactor evidence="8">
        <name>Fe(2+)</name>
        <dbReference type="ChEBI" id="CHEBI:29033"/>
    </cofactor>
    <text evidence="8">Binds 1 Mn(2+) or Fe(2+) ion per subunit.</text>
</comment>
<gene>
    <name evidence="9" type="ORF">CR164_04025</name>
</gene>
<dbReference type="OrthoDB" id="594893at2"/>
<feature type="binding site" evidence="8">
    <location>
        <position position="90"/>
    </location>
    <ligand>
        <name>Fe cation</name>
        <dbReference type="ChEBI" id="CHEBI:24875"/>
    </ligand>
</feature>
<protein>
    <submittedName>
        <fullName evidence="9">Fur family transcriptional regulator</fullName>
    </submittedName>
</protein>
<dbReference type="GO" id="GO:0003700">
    <property type="term" value="F:DNA-binding transcription factor activity"/>
    <property type="evidence" value="ECO:0007669"/>
    <property type="project" value="InterPro"/>
</dbReference>
<dbReference type="InterPro" id="IPR036390">
    <property type="entry name" value="WH_DNA-bd_sf"/>
</dbReference>
<keyword evidence="3 7" id="KW-0862">Zinc</keyword>
<dbReference type="Gene3D" id="1.10.10.10">
    <property type="entry name" value="Winged helix-like DNA-binding domain superfamily/Winged helix DNA-binding domain"/>
    <property type="match status" value="1"/>
</dbReference>
<evidence type="ECO:0000313" key="10">
    <source>
        <dbReference type="Proteomes" id="UP000246278"/>
    </source>
</evidence>
<keyword evidence="7" id="KW-0479">Metal-binding</keyword>
<feature type="binding site" evidence="8">
    <location>
        <position position="124"/>
    </location>
    <ligand>
        <name>Fe cation</name>
        <dbReference type="ChEBI" id="CHEBI:24875"/>
    </ligand>
</feature>
<keyword evidence="10" id="KW-1185">Reference proteome</keyword>
<dbReference type="GO" id="GO:0008270">
    <property type="term" value="F:zinc ion binding"/>
    <property type="evidence" value="ECO:0007669"/>
    <property type="project" value="TreeGrafter"/>
</dbReference>
<comment type="caution">
    <text evidence="9">The sequence shown here is derived from an EMBL/GenBank/DDBJ whole genome shotgun (WGS) entry which is preliminary data.</text>
</comment>
<keyword evidence="8" id="KW-0408">Iron</keyword>
<accession>A0A317T8C3</accession>
<dbReference type="PANTHER" id="PTHR33202">
    <property type="entry name" value="ZINC UPTAKE REGULATION PROTEIN"/>
    <property type="match status" value="1"/>
</dbReference>
<evidence type="ECO:0000256" key="3">
    <source>
        <dbReference type="ARBA" id="ARBA00022833"/>
    </source>
</evidence>
<dbReference type="Gene3D" id="3.30.1490.190">
    <property type="match status" value="1"/>
</dbReference>
<keyword evidence="2" id="KW-0678">Repressor</keyword>
<keyword evidence="6" id="KW-0804">Transcription</keyword>
<evidence type="ECO:0000256" key="8">
    <source>
        <dbReference type="PIRSR" id="PIRSR602481-2"/>
    </source>
</evidence>
<name>A0A317T8C3_9CHLB</name>
<evidence type="ECO:0000256" key="4">
    <source>
        <dbReference type="ARBA" id="ARBA00023015"/>
    </source>
</evidence>
<evidence type="ECO:0000256" key="2">
    <source>
        <dbReference type="ARBA" id="ARBA00022491"/>
    </source>
</evidence>
<dbReference type="GO" id="GO:0000976">
    <property type="term" value="F:transcription cis-regulatory region binding"/>
    <property type="evidence" value="ECO:0007669"/>
    <property type="project" value="TreeGrafter"/>
</dbReference>
<organism evidence="9 10">
    <name type="scientific">Prosthecochloris marina</name>
    <dbReference type="NCBI Taxonomy" id="2017681"/>
    <lineage>
        <taxon>Bacteria</taxon>
        <taxon>Pseudomonadati</taxon>
        <taxon>Chlorobiota</taxon>
        <taxon>Chlorobiia</taxon>
        <taxon>Chlorobiales</taxon>
        <taxon>Chlorobiaceae</taxon>
        <taxon>Prosthecochloris</taxon>
    </lineage>
</organism>
<evidence type="ECO:0000256" key="1">
    <source>
        <dbReference type="ARBA" id="ARBA00007957"/>
    </source>
</evidence>
<dbReference type="RefSeq" id="WP_110022626.1">
    <property type="nucleotide sequence ID" value="NZ_PDNZ01000002.1"/>
</dbReference>
<dbReference type="InterPro" id="IPR002481">
    <property type="entry name" value="FUR"/>
</dbReference>
<keyword evidence="4" id="KW-0805">Transcription regulation</keyword>
<dbReference type="CDD" id="cd07153">
    <property type="entry name" value="Fur_like"/>
    <property type="match status" value="1"/>
</dbReference>
<sequence length="141" mass="15850">MEELLDKLRAAGCKVTLRRKAIIDLFLKKGGVLSPQDVRRILRESIGQCGLPGIYRNLETMVACGILFRIVTFGGERRYALCNADKPDMHHHHIVCVSCGKIGDVSDCMYRDGMKIDGFTLLSHVVQLNGLCEKCEQEQNR</sequence>
<proteinExistence type="inferred from homology"/>
<dbReference type="GO" id="GO:0045892">
    <property type="term" value="P:negative regulation of DNA-templated transcription"/>
    <property type="evidence" value="ECO:0007669"/>
    <property type="project" value="TreeGrafter"/>
</dbReference>
<feature type="binding site" evidence="7">
    <location>
        <position position="132"/>
    </location>
    <ligand>
        <name>Zn(2+)</name>
        <dbReference type="ChEBI" id="CHEBI:29105"/>
    </ligand>
</feature>
<dbReference type="EMBL" id="PDNZ01000002">
    <property type="protein sequence ID" value="PWW82912.1"/>
    <property type="molecule type" value="Genomic_DNA"/>
</dbReference>
<dbReference type="GO" id="GO:1900376">
    <property type="term" value="P:regulation of secondary metabolite biosynthetic process"/>
    <property type="evidence" value="ECO:0007669"/>
    <property type="project" value="TreeGrafter"/>
</dbReference>
<evidence type="ECO:0000256" key="5">
    <source>
        <dbReference type="ARBA" id="ARBA00023125"/>
    </source>
</evidence>
<dbReference type="AlphaFoldDB" id="A0A317T8C3"/>
<dbReference type="PANTHER" id="PTHR33202:SF7">
    <property type="entry name" value="FERRIC UPTAKE REGULATION PROTEIN"/>
    <property type="match status" value="1"/>
</dbReference>
<comment type="similarity">
    <text evidence="1">Belongs to the Fur family.</text>
</comment>
<evidence type="ECO:0000256" key="6">
    <source>
        <dbReference type="ARBA" id="ARBA00023163"/>
    </source>
</evidence>
<feature type="binding site" evidence="7">
    <location>
        <position position="96"/>
    </location>
    <ligand>
        <name>Zn(2+)</name>
        <dbReference type="ChEBI" id="CHEBI:29105"/>
    </ligand>
</feature>